<evidence type="ECO:0000259" key="6">
    <source>
        <dbReference type="PROSITE" id="PS50975"/>
    </source>
</evidence>
<evidence type="ECO:0000256" key="1">
    <source>
        <dbReference type="ARBA" id="ARBA00022741"/>
    </source>
</evidence>
<dbReference type="RefSeq" id="WP_204820718.1">
    <property type="nucleotide sequence ID" value="NZ_JANHOF010000008.1"/>
</dbReference>
<dbReference type="NCBIfam" id="NF004679">
    <property type="entry name" value="PRK06019.1-5"/>
    <property type="match status" value="1"/>
</dbReference>
<keyword evidence="8" id="KW-1185">Reference proteome</keyword>
<evidence type="ECO:0000256" key="2">
    <source>
        <dbReference type="ARBA" id="ARBA00022755"/>
    </source>
</evidence>
<dbReference type="GO" id="GO:0034028">
    <property type="term" value="F:5-(carboxyamino)imidazole ribonucleotide synthase activity"/>
    <property type="evidence" value="ECO:0007669"/>
    <property type="project" value="UniProtKB-EC"/>
</dbReference>
<dbReference type="Pfam" id="PF17769">
    <property type="entry name" value="PurK_C"/>
    <property type="match status" value="1"/>
</dbReference>
<feature type="binding site" evidence="4">
    <location>
        <position position="172"/>
    </location>
    <ligand>
        <name>ATP</name>
        <dbReference type="ChEBI" id="CHEBI:30616"/>
    </ligand>
</feature>
<dbReference type="PANTHER" id="PTHR11609:SF5">
    <property type="entry name" value="PHOSPHORIBOSYLAMINOIMIDAZOLE CARBOXYLASE"/>
    <property type="match status" value="1"/>
</dbReference>
<evidence type="ECO:0000313" key="8">
    <source>
        <dbReference type="Proteomes" id="UP001589818"/>
    </source>
</evidence>
<evidence type="ECO:0000256" key="4">
    <source>
        <dbReference type="HAMAP-Rule" id="MF_01928"/>
    </source>
</evidence>
<protein>
    <recommendedName>
        <fullName evidence="4 5">N5-carboxyaminoimidazole ribonucleotide synthase</fullName>
        <shortName evidence="4 5">N5-CAIR synthase</shortName>
        <ecNumber evidence="4 5">6.3.4.18</ecNumber>
    </recommendedName>
    <alternativeName>
        <fullName evidence="4 5">5-(carboxyamino)imidazole ribonucleotide synthetase</fullName>
    </alternativeName>
</protein>
<dbReference type="InterPro" id="IPR013815">
    <property type="entry name" value="ATP_grasp_subdomain_1"/>
</dbReference>
<dbReference type="SUPFAM" id="SSF51246">
    <property type="entry name" value="Rudiment single hybrid motif"/>
    <property type="match status" value="1"/>
</dbReference>
<feature type="binding site" evidence="4">
    <location>
        <position position="217"/>
    </location>
    <ligand>
        <name>ATP</name>
        <dbReference type="ChEBI" id="CHEBI:30616"/>
    </ligand>
</feature>
<comment type="catalytic activity">
    <reaction evidence="4 5">
        <text>5-amino-1-(5-phospho-beta-D-ribosyl)imidazole + hydrogencarbonate + ATP = 5-carboxyamino-1-(5-phospho-D-ribosyl)imidazole + ADP + phosphate + 2 H(+)</text>
        <dbReference type="Rhea" id="RHEA:19317"/>
        <dbReference type="ChEBI" id="CHEBI:15378"/>
        <dbReference type="ChEBI" id="CHEBI:17544"/>
        <dbReference type="ChEBI" id="CHEBI:30616"/>
        <dbReference type="ChEBI" id="CHEBI:43474"/>
        <dbReference type="ChEBI" id="CHEBI:58730"/>
        <dbReference type="ChEBI" id="CHEBI:137981"/>
        <dbReference type="ChEBI" id="CHEBI:456216"/>
        <dbReference type="EC" id="6.3.4.18"/>
    </reaction>
</comment>
<organism evidence="7 8">
    <name type="scientific">Paenibacillus mendelii</name>
    <dbReference type="NCBI Taxonomy" id="206163"/>
    <lineage>
        <taxon>Bacteria</taxon>
        <taxon>Bacillati</taxon>
        <taxon>Bacillota</taxon>
        <taxon>Bacilli</taxon>
        <taxon>Bacillales</taxon>
        <taxon>Paenibacillaceae</taxon>
        <taxon>Paenibacillus</taxon>
    </lineage>
</organism>
<dbReference type="EC" id="6.3.4.18" evidence="4 5"/>
<feature type="binding site" evidence="4">
    <location>
        <begin position="209"/>
        <end position="212"/>
    </location>
    <ligand>
        <name>ATP</name>
        <dbReference type="ChEBI" id="CHEBI:30616"/>
    </ligand>
</feature>
<dbReference type="NCBIfam" id="TIGR01161">
    <property type="entry name" value="purK"/>
    <property type="match status" value="1"/>
</dbReference>
<feature type="domain" description="ATP-grasp" evidence="6">
    <location>
        <begin position="136"/>
        <end position="324"/>
    </location>
</feature>
<keyword evidence="2 4" id="KW-0658">Purine biosynthesis</keyword>
<feature type="binding site" evidence="4">
    <location>
        <begin position="177"/>
        <end position="183"/>
    </location>
    <ligand>
        <name>ATP</name>
        <dbReference type="ChEBI" id="CHEBI:30616"/>
    </ligand>
</feature>
<dbReference type="PROSITE" id="PS50975">
    <property type="entry name" value="ATP_GRASP"/>
    <property type="match status" value="1"/>
</dbReference>
<dbReference type="Gene3D" id="3.30.1490.20">
    <property type="entry name" value="ATP-grasp fold, A domain"/>
    <property type="match status" value="1"/>
</dbReference>
<dbReference type="SUPFAM" id="SSF52440">
    <property type="entry name" value="PreATP-grasp domain"/>
    <property type="match status" value="1"/>
</dbReference>
<dbReference type="NCBIfam" id="NF004675">
    <property type="entry name" value="PRK06019.1-1"/>
    <property type="match status" value="1"/>
</dbReference>
<comment type="pathway">
    <text evidence="4 5">Purine metabolism; IMP biosynthesis via de novo pathway; 5-amino-1-(5-phospho-D-ribosyl)imidazole-4-carboxylate from 5-amino-1-(5-phospho-D-ribosyl)imidazole (N5-CAIR route): step 1/2.</text>
</comment>
<keyword evidence="4 5" id="KW-0436">Ligase</keyword>
<dbReference type="Pfam" id="PF22660">
    <property type="entry name" value="RS_preATP-grasp-like"/>
    <property type="match status" value="1"/>
</dbReference>
<dbReference type="SUPFAM" id="SSF56059">
    <property type="entry name" value="Glutathione synthetase ATP-binding domain-like"/>
    <property type="match status" value="1"/>
</dbReference>
<dbReference type="EMBL" id="JBHLVF010000034">
    <property type="protein sequence ID" value="MFC0393670.1"/>
    <property type="molecule type" value="Genomic_DNA"/>
</dbReference>
<proteinExistence type="inferred from homology"/>
<comment type="caution">
    <text evidence="7">The sequence shown here is derived from an EMBL/GenBank/DDBJ whole genome shotgun (WGS) entry which is preliminary data.</text>
</comment>
<comment type="function">
    <text evidence="4">Catalyzes the ATP-dependent conversion of 5-aminoimidazole ribonucleotide (AIR) and HCO(3)(-) to N5-carboxyaminoimidazole ribonucleotide (N5-CAIR).</text>
</comment>
<comment type="subunit">
    <text evidence="4 5">Homodimer.</text>
</comment>
<dbReference type="Gene3D" id="3.40.50.20">
    <property type="match status" value="1"/>
</dbReference>
<dbReference type="Pfam" id="PF02222">
    <property type="entry name" value="ATP-grasp"/>
    <property type="match status" value="1"/>
</dbReference>
<dbReference type="Gene3D" id="3.30.470.20">
    <property type="entry name" value="ATP-grasp fold, B domain"/>
    <property type="match status" value="1"/>
</dbReference>
<dbReference type="HAMAP" id="MF_01928">
    <property type="entry name" value="PurK"/>
    <property type="match status" value="1"/>
</dbReference>
<dbReference type="Proteomes" id="UP001589818">
    <property type="component" value="Unassembled WGS sequence"/>
</dbReference>
<evidence type="ECO:0000256" key="5">
    <source>
        <dbReference type="RuleBase" id="RU361200"/>
    </source>
</evidence>
<evidence type="ECO:0000313" key="7">
    <source>
        <dbReference type="EMBL" id="MFC0393670.1"/>
    </source>
</evidence>
<dbReference type="InterPro" id="IPR003135">
    <property type="entry name" value="ATP-grasp_carboxylate-amine"/>
</dbReference>
<dbReference type="InterPro" id="IPR005875">
    <property type="entry name" value="PurK"/>
</dbReference>
<evidence type="ECO:0000256" key="3">
    <source>
        <dbReference type="ARBA" id="ARBA00022840"/>
    </source>
</evidence>
<keyword evidence="1 4" id="KW-0547">Nucleotide-binding</keyword>
<dbReference type="InterPro" id="IPR040686">
    <property type="entry name" value="PurK_C"/>
</dbReference>
<dbReference type="InterPro" id="IPR016185">
    <property type="entry name" value="PreATP-grasp_dom_sf"/>
</dbReference>
<dbReference type="InterPro" id="IPR011761">
    <property type="entry name" value="ATP-grasp"/>
</dbReference>
<keyword evidence="3 4" id="KW-0067">ATP-binding</keyword>
<dbReference type="PANTHER" id="PTHR11609">
    <property type="entry name" value="PURINE BIOSYNTHESIS PROTEIN 6/7, PUR6/7"/>
    <property type="match status" value="1"/>
</dbReference>
<comment type="function">
    <text evidence="5">Catalyzes the ATP-dependent conversion of 5-aminoimidazole ribonucleotide (AIR) and HCO(3)- to N5-carboxyaminoimidazole ribonucleotide (N5-CAIR).</text>
</comment>
<dbReference type="InterPro" id="IPR054350">
    <property type="entry name" value="PurT/PurK_preATP-grasp"/>
</dbReference>
<feature type="binding site" evidence="4">
    <location>
        <position position="240"/>
    </location>
    <ligand>
        <name>ATP</name>
        <dbReference type="ChEBI" id="CHEBI:30616"/>
    </ligand>
</feature>
<comment type="similarity">
    <text evidence="4 5">Belongs to the PurK/PurT family.</text>
</comment>
<accession>A0ABV6JFM9</accession>
<dbReference type="NCBIfam" id="NF004680">
    <property type="entry name" value="PRK06019.1-6"/>
    <property type="match status" value="1"/>
</dbReference>
<feature type="binding site" evidence="4">
    <location>
        <begin position="294"/>
        <end position="295"/>
    </location>
    <ligand>
        <name>ATP</name>
        <dbReference type="ChEBI" id="CHEBI:30616"/>
    </ligand>
</feature>
<reference evidence="7 8" key="1">
    <citation type="submission" date="2024-09" db="EMBL/GenBank/DDBJ databases">
        <authorList>
            <person name="Sun Q."/>
            <person name="Mori K."/>
        </authorList>
    </citation>
    <scope>NUCLEOTIDE SEQUENCE [LARGE SCALE GENOMIC DNA]</scope>
    <source>
        <strain evidence="7 8">CCM 4839</strain>
    </source>
</reference>
<dbReference type="NCBIfam" id="NF004676">
    <property type="entry name" value="PRK06019.1-2"/>
    <property type="match status" value="1"/>
</dbReference>
<name>A0ABV6JFM9_9BACL</name>
<sequence>MDGESCGIDGCVPASGNAESSAVSTAKTKIILPGSTIGILGGGQLGRMMANAGSAMGYRFVVLDPTPDAPCGQVADQIVAAYDDREAAHELAKRSDVITYEFENVDADVAAMLMKESYVPQGSELLYTTQHRLREKHAIEAAGVKVAPYSEIRSVEELREAVRRFGLPSVLKTATGGYDGKGQWVIRSEAEIEEAYETLSRARTELVLEQFIRFEKELSVIAARSPQGEIRTFPAAENIHVDNILHLSIVPARIDVQLQREAEELAARIAEGLGVVGLIAVELFLTAGGELFVNELAPRPHNSGHYTMEACRTSQFEQHVRAVCGLPLGDTSLMTPVVMVNVLGEHVEPLLALMAEADEAAQRLGVAAKVHLYGKHEAKHKRKMGHVNVLAADTEAALAWISETNIWKD</sequence>
<dbReference type="InterPro" id="IPR011054">
    <property type="entry name" value="Rudment_hybrid_motif"/>
</dbReference>
<feature type="binding site" evidence="4">
    <location>
        <position position="132"/>
    </location>
    <ligand>
        <name>ATP</name>
        <dbReference type="ChEBI" id="CHEBI:30616"/>
    </ligand>
</feature>
<gene>
    <name evidence="4 5 7" type="primary">purK</name>
    <name evidence="7" type="ORF">ACFFJ8_20150</name>
</gene>